<dbReference type="InterPro" id="IPR023410">
    <property type="entry name" value="14-3-3_domain"/>
</dbReference>
<protein>
    <recommendedName>
        <fullName evidence="2">14-3-3 domain-containing protein</fullName>
    </recommendedName>
</protein>
<accession>A0A7S1B581</accession>
<dbReference type="PANTHER" id="PTHR18860">
    <property type="entry name" value="14-3-3 PROTEIN"/>
    <property type="match status" value="1"/>
</dbReference>
<feature type="domain" description="14-3-3" evidence="2">
    <location>
        <begin position="9"/>
        <end position="133"/>
    </location>
</feature>
<dbReference type="InterPro" id="IPR000308">
    <property type="entry name" value="14-3-3"/>
</dbReference>
<sequence>MQRNHAMFMATLSARANRFDEMIAYLKKVIQHPVELNREEMQIVAFGCKNAIDGRRDSIAGITKYESLLKIEWKNKEVDHFCTNEVDKTKTVALQKYKEEIANELTVICHQVIELVDECRQNSRSRENITNYYQVGYTALMVECYLFPCFGTNLSNLNFCFFTDKRRLF</sequence>
<dbReference type="Pfam" id="PF00244">
    <property type="entry name" value="14-3-3"/>
    <property type="match status" value="1"/>
</dbReference>
<gene>
    <name evidence="3" type="ORF">CHYS00102_LOCUS1997</name>
</gene>
<organism evidence="3">
    <name type="scientific">Corethron hystrix</name>
    <dbReference type="NCBI Taxonomy" id="216773"/>
    <lineage>
        <taxon>Eukaryota</taxon>
        <taxon>Sar</taxon>
        <taxon>Stramenopiles</taxon>
        <taxon>Ochrophyta</taxon>
        <taxon>Bacillariophyta</taxon>
        <taxon>Coscinodiscophyceae</taxon>
        <taxon>Corethrophycidae</taxon>
        <taxon>Corethrales</taxon>
        <taxon>Corethraceae</taxon>
        <taxon>Corethron</taxon>
    </lineage>
</organism>
<name>A0A7S1B581_9STRA</name>
<evidence type="ECO:0000259" key="2">
    <source>
        <dbReference type="Pfam" id="PF00244"/>
    </source>
</evidence>
<dbReference type="AlphaFoldDB" id="A0A7S1B581"/>
<dbReference type="InterPro" id="IPR036815">
    <property type="entry name" value="14-3-3_dom_sf"/>
</dbReference>
<reference evidence="3" key="1">
    <citation type="submission" date="2021-01" db="EMBL/GenBank/DDBJ databases">
        <authorList>
            <person name="Corre E."/>
            <person name="Pelletier E."/>
            <person name="Niang G."/>
            <person name="Scheremetjew M."/>
            <person name="Finn R."/>
            <person name="Kale V."/>
            <person name="Holt S."/>
            <person name="Cochrane G."/>
            <person name="Meng A."/>
            <person name="Brown T."/>
            <person name="Cohen L."/>
        </authorList>
    </citation>
    <scope>NUCLEOTIDE SEQUENCE</scope>
    <source>
        <strain evidence="3">308</strain>
    </source>
</reference>
<proteinExistence type="inferred from homology"/>
<dbReference type="Gene3D" id="1.20.190.20">
    <property type="entry name" value="14-3-3 domain"/>
    <property type="match status" value="1"/>
</dbReference>
<dbReference type="SUPFAM" id="SSF48445">
    <property type="entry name" value="14-3-3 protein"/>
    <property type="match status" value="1"/>
</dbReference>
<evidence type="ECO:0000256" key="1">
    <source>
        <dbReference type="ARBA" id="ARBA00006141"/>
    </source>
</evidence>
<comment type="similarity">
    <text evidence="1">Belongs to the 14-3-3 family.</text>
</comment>
<evidence type="ECO:0000313" key="3">
    <source>
        <dbReference type="EMBL" id="CAD8874822.1"/>
    </source>
</evidence>
<dbReference type="EMBL" id="HBFR01002922">
    <property type="protein sequence ID" value="CAD8874822.1"/>
    <property type="molecule type" value="Transcribed_RNA"/>
</dbReference>